<dbReference type="InterPro" id="IPR006311">
    <property type="entry name" value="TAT_signal"/>
</dbReference>
<dbReference type="GO" id="GO:0006865">
    <property type="term" value="P:amino acid transport"/>
    <property type="evidence" value="ECO:0007669"/>
    <property type="project" value="UniProtKB-KW"/>
</dbReference>
<dbReference type="PANTHER" id="PTHR30483">
    <property type="entry name" value="LEUCINE-SPECIFIC-BINDING PROTEIN"/>
    <property type="match status" value="1"/>
</dbReference>
<dbReference type="RefSeq" id="WP_029311915.1">
    <property type="nucleotide sequence ID" value="NZ_FTNE01000011.1"/>
</dbReference>
<proteinExistence type="inferred from homology"/>
<evidence type="ECO:0000259" key="5">
    <source>
        <dbReference type="Pfam" id="PF13458"/>
    </source>
</evidence>
<sequence length="367" mass="38161">MTIETPAVGRRTVLGAAVGAAALTSGPALAAAPPDILVGAVYPLSGNAAPIGNDARVALETAAAIINGHHDVPMLLGQGGGLPALGGAKIKLIFADSQNSPQIAQSEAERLITQDKVVAIIGSYTSATAVTISQICNRYEVPYISAENSAPSLSEQGLTWFFRPSPTDIAYQASTPSLAVEAARLRAANADVLMPSSYTNDAILLVRSMHNVGYTPKAIMAQDAGFIDPAFIAAVGPLAEGVMSRSSYASDAEKTRPAIPKVNALYKSGTKGKDLDDLSAREFTALQVLADAINRAGSTKNTALQAALKTTDIPGNQTIMPWKGIKFDATGQNILGNPVIQQYQHGAWHTIFPADVATADAIWTVGT</sequence>
<evidence type="ECO:0000256" key="2">
    <source>
        <dbReference type="ARBA" id="ARBA00022729"/>
    </source>
</evidence>
<feature type="chain" id="PRO_5034712477" evidence="4">
    <location>
        <begin position="31"/>
        <end position="367"/>
    </location>
</feature>
<evidence type="ECO:0000256" key="1">
    <source>
        <dbReference type="ARBA" id="ARBA00010062"/>
    </source>
</evidence>
<evidence type="ECO:0000313" key="7">
    <source>
        <dbReference type="Proteomes" id="UP000186308"/>
    </source>
</evidence>
<dbReference type="Gene3D" id="3.40.50.2300">
    <property type="match status" value="3"/>
</dbReference>
<accession>A0A8G2CL07</accession>
<dbReference type="OrthoDB" id="7251828at2"/>
<name>A0A8G2CL07_ACIRU</name>
<dbReference type="SUPFAM" id="SSF53822">
    <property type="entry name" value="Periplasmic binding protein-like I"/>
    <property type="match status" value="1"/>
</dbReference>
<comment type="similarity">
    <text evidence="1">Belongs to the leucine-binding protein family.</text>
</comment>
<dbReference type="EMBL" id="FTNE01000011">
    <property type="protein sequence ID" value="SIQ90155.1"/>
    <property type="molecule type" value="Genomic_DNA"/>
</dbReference>
<protein>
    <submittedName>
        <fullName evidence="6">ABC-type branched-chain amino acid transport system, substrate-binding protein</fullName>
    </submittedName>
</protein>
<evidence type="ECO:0000313" key="6">
    <source>
        <dbReference type="EMBL" id="SIQ90155.1"/>
    </source>
</evidence>
<dbReference type="CDD" id="cd06340">
    <property type="entry name" value="PBP1_ABC_ligand_binding-like"/>
    <property type="match status" value="1"/>
</dbReference>
<feature type="domain" description="Leucine-binding protein" evidence="5">
    <location>
        <begin position="36"/>
        <end position="167"/>
    </location>
</feature>
<feature type="domain" description="Leucine-binding protein" evidence="5">
    <location>
        <begin position="169"/>
        <end position="323"/>
    </location>
</feature>
<dbReference type="InterPro" id="IPR051010">
    <property type="entry name" value="BCAA_transport"/>
</dbReference>
<comment type="caution">
    <text evidence="6">The sequence shown here is derived from an EMBL/GenBank/DDBJ whole genome shotgun (WGS) entry which is preliminary data.</text>
</comment>
<keyword evidence="3" id="KW-0029">Amino-acid transport</keyword>
<evidence type="ECO:0000256" key="3">
    <source>
        <dbReference type="ARBA" id="ARBA00022970"/>
    </source>
</evidence>
<keyword evidence="2 4" id="KW-0732">Signal</keyword>
<dbReference type="InterPro" id="IPR028081">
    <property type="entry name" value="Leu-bd"/>
</dbReference>
<dbReference type="Proteomes" id="UP000186308">
    <property type="component" value="Unassembled WGS sequence"/>
</dbReference>
<reference evidence="6 7" key="1">
    <citation type="submission" date="2017-01" db="EMBL/GenBank/DDBJ databases">
        <authorList>
            <person name="Varghese N."/>
            <person name="Submissions S."/>
        </authorList>
    </citation>
    <scope>NUCLEOTIDE SEQUENCE [LARGE SCALE GENOMIC DNA]</scope>
    <source>
        <strain evidence="6 7">ATCC 35905</strain>
    </source>
</reference>
<dbReference type="AlphaFoldDB" id="A0A8G2CL07"/>
<dbReference type="Pfam" id="PF13458">
    <property type="entry name" value="Peripla_BP_6"/>
    <property type="match status" value="2"/>
</dbReference>
<feature type="signal peptide" evidence="4">
    <location>
        <begin position="1"/>
        <end position="30"/>
    </location>
</feature>
<dbReference type="PROSITE" id="PS51318">
    <property type="entry name" value="TAT"/>
    <property type="match status" value="1"/>
</dbReference>
<dbReference type="PANTHER" id="PTHR30483:SF37">
    <property type="entry name" value="ABC TRANSPORTER SUBSTRATE-BINDING PROTEIN"/>
    <property type="match status" value="1"/>
</dbReference>
<keyword evidence="7" id="KW-1185">Reference proteome</keyword>
<keyword evidence="3" id="KW-0813">Transport</keyword>
<organism evidence="6 7">
    <name type="scientific">Acidiphilium rubrum</name>
    <dbReference type="NCBI Taxonomy" id="526"/>
    <lineage>
        <taxon>Bacteria</taxon>
        <taxon>Pseudomonadati</taxon>
        <taxon>Pseudomonadota</taxon>
        <taxon>Alphaproteobacteria</taxon>
        <taxon>Acetobacterales</taxon>
        <taxon>Acidocellaceae</taxon>
        <taxon>Acidiphilium</taxon>
    </lineage>
</organism>
<gene>
    <name evidence="6" type="ORF">SAMN05421828_11174</name>
</gene>
<dbReference type="InterPro" id="IPR028082">
    <property type="entry name" value="Peripla_BP_I"/>
</dbReference>
<evidence type="ECO:0000256" key="4">
    <source>
        <dbReference type="SAM" id="SignalP"/>
    </source>
</evidence>